<feature type="transmembrane region" description="Helical" evidence="1">
    <location>
        <begin position="50"/>
        <end position="75"/>
    </location>
</feature>
<comment type="caution">
    <text evidence="2">The sequence shown here is derived from an EMBL/GenBank/DDBJ whole genome shotgun (WGS) entry which is preliminary data.</text>
</comment>
<organism evidence="2 3">
    <name type="scientific">Bugula neritina</name>
    <name type="common">Brown bryozoan</name>
    <name type="synonym">Sertularia neritina</name>
    <dbReference type="NCBI Taxonomy" id="10212"/>
    <lineage>
        <taxon>Eukaryota</taxon>
        <taxon>Metazoa</taxon>
        <taxon>Spiralia</taxon>
        <taxon>Lophotrochozoa</taxon>
        <taxon>Bryozoa</taxon>
        <taxon>Gymnolaemata</taxon>
        <taxon>Cheilostomatida</taxon>
        <taxon>Flustrina</taxon>
        <taxon>Buguloidea</taxon>
        <taxon>Bugulidae</taxon>
        <taxon>Bugula</taxon>
    </lineage>
</organism>
<keyword evidence="1" id="KW-0812">Transmembrane</keyword>
<keyword evidence="1" id="KW-0472">Membrane</keyword>
<dbReference type="Gene3D" id="1.20.1070.10">
    <property type="entry name" value="Rhodopsin 7-helix transmembrane proteins"/>
    <property type="match status" value="1"/>
</dbReference>
<evidence type="ECO:0000313" key="2">
    <source>
        <dbReference type="EMBL" id="KAF6017852.1"/>
    </source>
</evidence>
<keyword evidence="1" id="KW-1133">Transmembrane helix</keyword>
<dbReference type="AlphaFoldDB" id="A0A7J7IVA3"/>
<dbReference type="EMBL" id="VXIV02003354">
    <property type="protein sequence ID" value="KAF6017852.1"/>
    <property type="molecule type" value="Genomic_DNA"/>
</dbReference>
<protein>
    <submittedName>
        <fullName evidence="2">Uncharacterized protein</fullName>
    </submittedName>
</protein>
<reference evidence="2" key="1">
    <citation type="submission" date="2020-06" db="EMBL/GenBank/DDBJ databases">
        <title>Draft genome of Bugula neritina, a colonial animal packing powerful symbionts and potential medicines.</title>
        <authorList>
            <person name="Rayko M."/>
        </authorList>
    </citation>
    <scope>NUCLEOTIDE SEQUENCE [LARGE SCALE GENOMIC DNA]</scope>
    <source>
        <strain evidence="2">Kwan_BN1</strain>
    </source>
</reference>
<sequence>MDEDMWVTTSLFTTPPIASRHSPSFNSTFYNVTFSPVPKYKESHFQSSTIMMIAGTLLLVLAVVACAVFIMAILYRRSKSQERKKLKINAPEKFDVDGKELETMKEIHSDLVDVLFNRKDVKSSRKSSLKKSTSKPQQPCQVCLDRGNTTCKGHSKRRSKSGSLKGRKDLNFIEHGGYYEHIQGQTNELFVPEVHVYTKLDTESVVSTTSSDNTGLVAPPQPALSVGVNEELHYTHLCDASSGQPPHSTWYKTTIANGESYEYSVAEDANYYEELSINKQNHGKLYTMQHLGPNNIIKTKMKLSIMLLCKLD</sequence>
<evidence type="ECO:0000313" key="3">
    <source>
        <dbReference type="Proteomes" id="UP000593567"/>
    </source>
</evidence>
<evidence type="ECO:0000256" key="1">
    <source>
        <dbReference type="SAM" id="Phobius"/>
    </source>
</evidence>
<dbReference type="Proteomes" id="UP000593567">
    <property type="component" value="Unassembled WGS sequence"/>
</dbReference>
<keyword evidence="3" id="KW-1185">Reference proteome</keyword>
<accession>A0A7J7IVA3</accession>
<proteinExistence type="predicted"/>
<gene>
    <name evidence="2" type="ORF">EB796_023835</name>
</gene>
<name>A0A7J7IVA3_BUGNE</name>